<dbReference type="OMA" id="FVLENXF"/>
<evidence type="ECO:0000256" key="3">
    <source>
        <dbReference type="ARBA" id="ARBA00023187"/>
    </source>
</evidence>
<reference evidence="7 8" key="1">
    <citation type="journal article" date="2007" name="Science">
        <title>Sea anemone genome reveals ancestral eumetazoan gene repertoire and genomic organization.</title>
        <authorList>
            <person name="Putnam N.H."/>
            <person name="Srivastava M."/>
            <person name="Hellsten U."/>
            <person name="Dirks B."/>
            <person name="Chapman J."/>
            <person name="Salamov A."/>
            <person name="Terry A."/>
            <person name="Shapiro H."/>
            <person name="Lindquist E."/>
            <person name="Kapitonov V.V."/>
            <person name="Jurka J."/>
            <person name="Genikhovich G."/>
            <person name="Grigoriev I.V."/>
            <person name="Lucas S.M."/>
            <person name="Steele R.E."/>
            <person name="Finnerty J.R."/>
            <person name="Technau U."/>
            <person name="Martindale M.Q."/>
            <person name="Rokhsar D.S."/>
        </authorList>
    </citation>
    <scope>NUCLEOTIDE SEQUENCE [LARGE SCALE GENOMIC DNA]</scope>
    <source>
        <strain evidence="8">CH2 X CH6</strain>
    </source>
</reference>
<evidence type="ECO:0000313" key="8">
    <source>
        <dbReference type="Proteomes" id="UP000001593"/>
    </source>
</evidence>
<dbReference type="SMART" id="SM00443">
    <property type="entry name" value="G_patch"/>
    <property type="match status" value="1"/>
</dbReference>
<feature type="region of interest" description="Disordered" evidence="5">
    <location>
        <begin position="65"/>
        <end position="99"/>
    </location>
</feature>
<gene>
    <name evidence="7" type="ORF">NEMVEDRAFT_v1g248877</name>
</gene>
<dbReference type="GO" id="GO:0008380">
    <property type="term" value="P:RNA splicing"/>
    <property type="evidence" value="ECO:0007669"/>
    <property type="project" value="UniProtKB-KW"/>
</dbReference>
<evidence type="ECO:0000256" key="4">
    <source>
        <dbReference type="ARBA" id="ARBA00023242"/>
    </source>
</evidence>
<protein>
    <recommendedName>
        <fullName evidence="6">G-patch domain-containing protein</fullName>
    </recommendedName>
</protein>
<sequence>MCSWVPAHLDYHLPVEMDQVTVKQVKGEKGLEDIDLSDYAEFKLTEDNIGYQMLKKAGWEEGKGLGSKGQGITAPIDKGRTPGEIGGLGEAPVGEIEEQDDEFEMYRKRMMLAYKFRPNPLNNPRRPYY</sequence>
<keyword evidence="8" id="KW-1185">Reference proteome</keyword>
<dbReference type="STRING" id="45351.A7TBH8"/>
<dbReference type="PANTHER" id="PTHR23340:SF0">
    <property type="entry name" value="SURP AND G-PATCH DOMAIN-CONTAINING PROTEIN 1 ISOFORM X1"/>
    <property type="match status" value="1"/>
</dbReference>
<dbReference type="GO" id="GO:0006397">
    <property type="term" value="P:mRNA processing"/>
    <property type="evidence" value="ECO:0007669"/>
    <property type="project" value="UniProtKB-KW"/>
</dbReference>
<name>A7TBH8_NEMVE</name>
<keyword evidence="3" id="KW-0508">mRNA splicing</keyword>
<keyword evidence="4" id="KW-0539">Nucleus</keyword>
<proteinExistence type="predicted"/>
<dbReference type="Pfam" id="PF01585">
    <property type="entry name" value="G-patch"/>
    <property type="match status" value="1"/>
</dbReference>
<dbReference type="Proteomes" id="UP000001593">
    <property type="component" value="Unassembled WGS sequence"/>
</dbReference>
<dbReference type="InParanoid" id="A7TBH8"/>
<evidence type="ECO:0000259" key="6">
    <source>
        <dbReference type="PROSITE" id="PS50174"/>
    </source>
</evidence>
<accession>A7TBH8</accession>
<evidence type="ECO:0000313" key="7">
    <source>
        <dbReference type="EMBL" id="EDO26629.1"/>
    </source>
</evidence>
<feature type="domain" description="G-patch" evidence="6">
    <location>
        <begin position="46"/>
        <end position="93"/>
    </location>
</feature>
<dbReference type="GO" id="GO:0005634">
    <property type="term" value="C:nucleus"/>
    <property type="evidence" value="ECO:0007669"/>
    <property type="project" value="UniProtKB-SubCell"/>
</dbReference>
<dbReference type="AlphaFoldDB" id="A7TBH8"/>
<keyword evidence="2" id="KW-0507">mRNA processing</keyword>
<comment type="subcellular location">
    <subcellularLocation>
        <location evidence="1">Nucleus</location>
    </subcellularLocation>
</comment>
<dbReference type="HOGENOM" id="CLU_1951330_0_0_1"/>
<evidence type="ECO:0000256" key="2">
    <source>
        <dbReference type="ARBA" id="ARBA00022664"/>
    </source>
</evidence>
<dbReference type="GO" id="GO:0003676">
    <property type="term" value="F:nucleic acid binding"/>
    <property type="evidence" value="ECO:0007669"/>
    <property type="project" value="InterPro"/>
</dbReference>
<dbReference type="InterPro" id="IPR040169">
    <property type="entry name" value="SUGP1/2"/>
</dbReference>
<dbReference type="PANTHER" id="PTHR23340">
    <property type="entry name" value="ARGININE/SERINE RICH SPLICING FACTOR SF4/14"/>
    <property type="match status" value="1"/>
</dbReference>
<organism evidence="7 8">
    <name type="scientific">Nematostella vectensis</name>
    <name type="common">Starlet sea anemone</name>
    <dbReference type="NCBI Taxonomy" id="45351"/>
    <lineage>
        <taxon>Eukaryota</taxon>
        <taxon>Metazoa</taxon>
        <taxon>Cnidaria</taxon>
        <taxon>Anthozoa</taxon>
        <taxon>Hexacorallia</taxon>
        <taxon>Actiniaria</taxon>
        <taxon>Edwardsiidae</taxon>
        <taxon>Nematostella</taxon>
    </lineage>
</organism>
<dbReference type="eggNOG" id="KOG0965">
    <property type="taxonomic scope" value="Eukaryota"/>
</dbReference>
<dbReference type="PROSITE" id="PS50174">
    <property type="entry name" value="G_PATCH"/>
    <property type="match status" value="1"/>
</dbReference>
<dbReference type="EMBL" id="DS475225">
    <property type="protein sequence ID" value="EDO26629.1"/>
    <property type="molecule type" value="Genomic_DNA"/>
</dbReference>
<dbReference type="PhylomeDB" id="A7TBH8"/>
<dbReference type="InterPro" id="IPR000467">
    <property type="entry name" value="G_patch_dom"/>
</dbReference>
<evidence type="ECO:0000256" key="5">
    <source>
        <dbReference type="SAM" id="MobiDB-lite"/>
    </source>
</evidence>
<evidence type="ECO:0000256" key="1">
    <source>
        <dbReference type="ARBA" id="ARBA00004123"/>
    </source>
</evidence>